<organism evidence="2 3">
    <name type="scientific">Enterovibrio nigricans DSM 22720</name>
    <dbReference type="NCBI Taxonomy" id="1121868"/>
    <lineage>
        <taxon>Bacteria</taxon>
        <taxon>Pseudomonadati</taxon>
        <taxon>Pseudomonadota</taxon>
        <taxon>Gammaproteobacteria</taxon>
        <taxon>Vibrionales</taxon>
        <taxon>Vibrionaceae</taxon>
        <taxon>Enterovibrio</taxon>
    </lineage>
</organism>
<accession>A0A1T4VHS1</accession>
<dbReference type="Pfam" id="PF20066">
    <property type="entry name" value="Glyoxalase_8"/>
    <property type="match status" value="1"/>
</dbReference>
<feature type="domain" description="Glyoxalase-related protein" evidence="1">
    <location>
        <begin position="29"/>
        <end position="86"/>
    </location>
</feature>
<reference evidence="3" key="1">
    <citation type="submission" date="2017-02" db="EMBL/GenBank/DDBJ databases">
        <authorList>
            <person name="Varghese N."/>
            <person name="Submissions S."/>
        </authorList>
    </citation>
    <scope>NUCLEOTIDE SEQUENCE [LARGE SCALE GENOMIC DNA]</scope>
    <source>
        <strain evidence="3">DSM 22720</strain>
    </source>
</reference>
<dbReference type="AlphaFoldDB" id="A0A1T4VHS1"/>
<evidence type="ECO:0000259" key="1">
    <source>
        <dbReference type="Pfam" id="PF20066"/>
    </source>
</evidence>
<name>A0A1T4VHS1_9GAMM</name>
<keyword evidence="3" id="KW-1185">Reference proteome</keyword>
<dbReference type="OrthoDB" id="5917446at2"/>
<protein>
    <recommendedName>
        <fullName evidence="1">Glyoxalase-related protein domain-containing protein</fullName>
    </recommendedName>
</protein>
<dbReference type="Proteomes" id="UP000190162">
    <property type="component" value="Unassembled WGS sequence"/>
</dbReference>
<sequence length="139" mass="15882">MYTASGPPCAFFVGNVETIVTPKSPIMLDIKTLKRQAKALKRQHQCTHMQALECIAHEQGFENWHALLRFTENSHRTNLRYMESVNTQRMVLEVPFYSSVPVGWLTGRNTYSTAIQHQQGQSAEKSNELEVPVSCWKTN</sequence>
<evidence type="ECO:0000313" key="3">
    <source>
        <dbReference type="Proteomes" id="UP000190162"/>
    </source>
</evidence>
<proteinExistence type="predicted"/>
<dbReference type="InterPro" id="IPR045517">
    <property type="entry name" value="Glyoxalase_8"/>
</dbReference>
<dbReference type="EMBL" id="FUXU01000073">
    <property type="protein sequence ID" value="SKA64463.1"/>
    <property type="molecule type" value="Genomic_DNA"/>
</dbReference>
<gene>
    <name evidence="2" type="ORF">SAMN02745132_03860</name>
</gene>
<evidence type="ECO:0000313" key="2">
    <source>
        <dbReference type="EMBL" id="SKA64463.1"/>
    </source>
</evidence>
<dbReference type="RefSeq" id="WP_078754020.1">
    <property type="nucleotide sequence ID" value="NZ_FUXU01000073.1"/>
</dbReference>